<reference evidence="1" key="2">
    <citation type="journal article" date="2015" name="Data Brief">
        <title>Shoot transcriptome of the giant reed, Arundo donax.</title>
        <authorList>
            <person name="Barrero R.A."/>
            <person name="Guerrero F.D."/>
            <person name="Moolhuijzen P."/>
            <person name="Goolsby J.A."/>
            <person name="Tidwell J."/>
            <person name="Bellgard S.E."/>
            <person name="Bellgard M.I."/>
        </authorList>
    </citation>
    <scope>NUCLEOTIDE SEQUENCE</scope>
    <source>
        <tissue evidence="1">Shoot tissue taken approximately 20 cm above the soil surface</tissue>
    </source>
</reference>
<dbReference type="EMBL" id="GBRH01193259">
    <property type="protein sequence ID" value="JAE04637.1"/>
    <property type="molecule type" value="Transcribed_RNA"/>
</dbReference>
<reference evidence="1" key="1">
    <citation type="submission" date="2014-09" db="EMBL/GenBank/DDBJ databases">
        <authorList>
            <person name="Magalhaes I.L.F."/>
            <person name="Oliveira U."/>
            <person name="Santos F.R."/>
            <person name="Vidigal T.H.D.A."/>
            <person name="Brescovit A.D."/>
            <person name="Santos A.J."/>
        </authorList>
    </citation>
    <scope>NUCLEOTIDE SEQUENCE</scope>
    <source>
        <tissue evidence="1">Shoot tissue taken approximately 20 cm above the soil surface</tissue>
    </source>
</reference>
<name>A0A0A9EX48_ARUDO</name>
<evidence type="ECO:0000313" key="1">
    <source>
        <dbReference type="EMBL" id="JAE04637.1"/>
    </source>
</evidence>
<accession>A0A0A9EX48</accession>
<proteinExistence type="predicted"/>
<sequence>MKKACTSTPQKEMHNSIIEARHQILEYNNIHRGKKTIMPELYSQIFFEKYKNSMKIMK</sequence>
<organism evidence="1">
    <name type="scientific">Arundo donax</name>
    <name type="common">Giant reed</name>
    <name type="synonym">Donax arundinaceus</name>
    <dbReference type="NCBI Taxonomy" id="35708"/>
    <lineage>
        <taxon>Eukaryota</taxon>
        <taxon>Viridiplantae</taxon>
        <taxon>Streptophyta</taxon>
        <taxon>Embryophyta</taxon>
        <taxon>Tracheophyta</taxon>
        <taxon>Spermatophyta</taxon>
        <taxon>Magnoliopsida</taxon>
        <taxon>Liliopsida</taxon>
        <taxon>Poales</taxon>
        <taxon>Poaceae</taxon>
        <taxon>PACMAD clade</taxon>
        <taxon>Arundinoideae</taxon>
        <taxon>Arundineae</taxon>
        <taxon>Arundo</taxon>
    </lineage>
</organism>
<dbReference type="AlphaFoldDB" id="A0A0A9EX48"/>
<protein>
    <submittedName>
        <fullName evidence="1">Uncharacterized protein</fullName>
    </submittedName>
</protein>